<feature type="compositionally biased region" description="Acidic residues" evidence="1">
    <location>
        <begin position="1296"/>
        <end position="1319"/>
    </location>
</feature>
<dbReference type="Pfam" id="PF21581">
    <property type="entry name" value="SCD"/>
    <property type="match status" value="1"/>
</dbReference>
<feature type="compositionally biased region" description="Basic and acidic residues" evidence="1">
    <location>
        <begin position="1118"/>
        <end position="1131"/>
    </location>
</feature>
<feature type="compositionally biased region" description="Basic and acidic residues" evidence="1">
    <location>
        <begin position="1320"/>
        <end position="1329"/>
    </location>
</feature>
<feature type="region of interest" description="Disordered" evidence="1">
    <location>
        <begin position="1"/>
        <end position="75"/>
    </location>
</feature>
<keyword evidence="4" id="KW-1185">Reference proteome</keyword>
<feature type="compositionally biased region" description="Basic residues" evidence="1">
    <location>
        <begin position="1233"/>
        <end position="1245"/>
    </location>
</feature>
<dbReference type="GO" id="GO:0007062">
    <property type="term" value="P:sister chromatid cohesion"/>
    <property type="evidence" value="ECO:0007669"/>
    <property type="project" value="UniProtKB-ARBA"/>
</dbReference>
<dbReference type="GO" id="GO:0000785">
    <property type="term" value="C:chromatin"/>
    <property type="evidence" value="ECO:0007669"/>
    <property type="project" value="TreeGrafter"/>
</dbReference>
<dbReference type="InterPro" id="IPR056396">
    <property type="entry name" value="HEAT_SCC3-SA"/>
</dbReference>
<dbReference type="GO" id="GO:0008278">
    <property type="term" value="C:cohesin complex"/>
    <property type="evidence" value="ECO:0007669"/>
    <property type="project" value="TreeGrafter"/>
</dbReference>
<dbReference type="PANTHER" id="PTHR11199">
    <property type="entry name" value="STROMAL ANTIGEN"/>
    <property type="match status" value="1"/>
</dbReference>
<accession>A0AAV1IIY2</accession>
<dbReference type="InterPro" id="IPR020839">
    <property type="entry name" value="SCD"/>
</dbReference>
<feature type="compositionally biased region" description="Acidic residues" evidence="1">
    <location>
        <begin position="1205"/>
        <end position="1218"/>
    </location>
</feature>
<dbReference type="EMBL" id="CAUYUE010000015">
    <property type="protein sequence ID" value="CAK0786637.1"/>
    <property type="molecule type" value="Genomic_DNA"/>
</dbReference>
<evidence type="ECO:0000313" key="4">
    <source>
        <dbReference type="Proteomes" id="UP001314263"/>
    </source>
</evidence>
<feature type="region of interest" description="Disordered" evidence="1">
    <location>
        <begin position="471"/>
        <end position="491"/>
    </location>
</feature>
<dbReference type="InterPro" id="IPR013721">
    <property type="entry name" value="STAG"/>
</dbReference>
<evidence type="ECO:0000256" key="1">
    <source>
        <dbReference type="SAM" id="MobiDB-lite"/>
    </source>
</evidence>
<dbReference type="Pfam" id="PF24571">
    <property type="entry name" value="HEAT_SCC3-SA"/>
    <property type="match status" value="1"/>
</dbReference>
<feature type="compositionally biased region" description="Low complexity" evidence="1">
    <location>
        <begin position="471"/>
        <end position="481"/>
    </location>
</feature>
<protein>
    <recommendedName>
        <fullName evidence="2">SCD domain-containing protein</fullName>
    </recommendedName>
</protein>
<evidence type="ECO:0000313" key="3">
    <source>
        <dbReference type="EMBL" id="CAK0786637.1"/>
    </source>
</evidence>
<feature type="compositionally biased region" description="Basic and acidic residues" evidence="1">
    <location>
        <begin position="14"/>
        <end position="28"/>
    </location>
</feature>
<dbReference type="Proteomes" id="UP001314263">
    <property type="component" value="Unassembled WGS sequence"/>
</dbReference>
<dbReference type="GO" id="GO:0003682">
    <property type="term" value="F:chromatin binding"/>
    <property type="evidence" value="ECO:0007669"/>
    <property type="project" value="TreeGrafter"/>
</dbReference>
<dbReference type="Gene3D" id="1.25.10.10">
    <property type="entry name" value="Leucine-rich Repeat Variant"/>
    <property type="match status" value="1"/>
</dbReference>
<feature type="compositionally biased region" description="Basic residues" evidence="1">
    <location>
        <begin position="1"/>
        <end position="13"/>
    </location>
</feature>
<feature type="compositionally biased region" description="Basic residues" evidence="1">
    <location>
        <begin position="46"/>
        <end position="62"/>
    </location>
</feature>
<feature type="region of interest" description="Disordered" evidence="1">
    <location>
        <begin position="870"/>
        <end position="897"/>
    </location>
</feature>
<dbReference type="PANTHER" id="PTHR11199:SF0">
    <property type="entry name" value="LD34181P-RELATED"/>
    <property type="match status" value="1"/>
</dbReference>
<gene>
    <name evidence="3" type="ORF">CVIRNUC_009851</name>
</gene>
<sequence>MAPKRRSSTRAHPKAPEYKENSEPNETEHMDDEAMSDENTELNPSPKRRKVQSLKKKGGAKKKQADQEEPDEQVPLIGVAKGPRSRMRSAAQAWASAYQEDRTQATAAAMTLLVQAAGSSYTITDTDVEEGEVDETVKALLTGVTTEGYTDHFHGKGQKAFADNYLELWERMMTEGHTAEFLADGFLLDKLTHLLIGLNCSVVRSFRYVATLTAQRVVTSLVTATLLLGEARETAQRQLSAEKAKKGSKERIASFQRTLDACHSQASALEASIAAIWQGIFSARFRDVDADIRATVIRGIGEWMSLNPADFLNDNYLKYVAWALSDRDHLVRETALTALLAAYEVEENVSPLHAFTTRFQSRFAELVYDRDEAVAVKGIQLVTLLVKAGEMPQEQARELYRLLVEDSRAIRQAAAELVAGMLEPQGKRFIAQSPAKTKKGRGTTEPDSMQLQLAGLLHIVKLLGASPEQATTEAAAAGASPSKRRQSRGPLEAPLHPAEVAHVVDGLFGHVEVLRDWRAMVGALTSDQANEARGDAATTNLVLLLSASVHRAVSAAPAGHRTDAKTVTGKAKAAAAVASARQDITLALSQPLPALLRKFQTEPIKVAALVNLVRDLKLDIFSLKRQDEGLQSLVQQVAELLTKHSEAAVMHACALTLQHCAAHGPDAFKDKAQLIVASSAKDLAGRLGAAVAAVAGLSDAELAEEHASEAEGEEAHVLRLALGRALSLLQACPAPSEQASSMLKALHKLLAEAARGRLLPPVCLKLAIDATQLLLMWSLRGLEQDPAPASSAVASLAKAVTSFGSQLDAIGAAEDDAEVQQALQKAQSNLFLVFSDRTLRGSSLAQLACTPDTNVLDAYWQRTAAFLARRPEGSNDAGPEPGDDEDGQQAGESSLPAAQAAAAALRDGIAGPGRLVALQALSGTDAMVLAGRVLMQLGSQERAVSDAVKEVIRILKKTQPAQVPQMHVAALREAYQAAVAAEGDAQGDALQLFGELGQRVAASYAGFMSGAAAALLQIVKGGIDYALQEGTELLPFLEGLSPLAARLPAREAASAAQHLQAAARPYKPQGSEKDWAPYQSMLEELQARALKDAPKERAAAPAKKQKAPKGKDKQRRMSFTERSRRAVRGEPVEAPEEASAQSRDERDDIQDPDAATQHTSGIGGLSLGLGGFADDGPGSSGREAWVNQEGAEEMEAMDIDKEQDQGEGGDDAPEEDESAQVMPTEEQAAFHRQPSRHTKPRKQLKRIVNSEDPAAGEDGNDDDDEDDDLVEPPIQTRGRPAVDIGRLSGLGASLQDNDEEEDDEEEEEEEEEEAMSDSEDTARAREPRRPRLGLR</sequence>
<evidence type="ECO:0000259" key="2">
    <source>
        <dbReference type="PROSITE" id="PS51425"/>
    </source>
</evidence>
<feature type="compositionally biased region" description="Basic residues" evidence="1">
    <location>
        <begin position="1103"/>
        <end position="1116"/>
    </location>
</feature>
<organism evidence="3 4">
    <name type="scientific">Coccomyxa viridis</name>
    <dbReference type="NCBI Taxonomy" id="1274662"/>
    <lineage>
        <taxon>Eukaryota</taxon>
        <taxon>Viridiplantae</taxon>
        <taxon>Chlorophyta</taxon>
        <taxon>core chlorophytes</taxon>
        <taxon>Trebouxiophyceae</taxon>
        <taxon>Trebouxiophyceae incertae sedis</taxon>
        <taxon>Coccomyxaceae</taxon>
        <taxon>Coccomyxa</taxon>
    </lineage>
</organism>
<dbReference type="InterPro" id="IPR016024">
    <property type="entry name" value="ARM-type_fold"/>
</dbReference>
<comment type="caution">
    <text evidence="3">The sequence shown here is derived from an EMBL/GenBank/DDBJ whole genome shotgun (WGS) entry which is preliminary data.</text>
</comment>
<feature type="region of interest" description="Disordered" evidence="1">
    <location>
        <begin position="1091"/>
        <end position="1335"/>
    </location>
</feature>
<dbReference type="InterPro" id="IPR011989">
    <property type="entry name" value="ARM-like"/>
</dbReference>
<dbReference type="Pfam" id="PF08514">
    <property type="entry name" value="STAG"/>
    <property type="match status" value="1"/>
</dbReference>
<proteinExistence type="predicted"/>
<feature type="domain" description="SCD" evidence="2">
    <location>
        <begin position="281"/>
        <end position="366"/>
    </location>
</feature>
<dbReference type="GO" id="GO:0005634">
    <property type="term" value="C:nucleus"/>
    <property type="evidence" value="ECO:0007669"/>
    <property type="project" value="TreeGrafter"/>
</dbReference>
<reference evidence="3 4" key="1">
    <citation type="submission" date="2023-10" db="EMBL/GenBank/DDBJ databases">
        <authorList>
            <person name="Maclean D."/>
            <person name="Macfadyen A."/>
        </authorList>
    </citation>
    <scope>NUCLEOTIDE SEQUENCE [LARGE SCALE GENOMIC DNA]</scope>
</reference>
<feature type="compositionally biased region" description="Gly residues" evidence="1">
    <location>
        <begin position="1161"/>
        <end position="1173"/>
    </location>
</feature>
<dbReference type="InterPro" id="IPR039662">
    <property type="entry name" value="Cohesin_Scc3/SA"/>
</dbReference>
<feature type="compositionally biased region" description="Acidic residues" evidence="1">
    <location>
        <begin position="1254"/>
        <end position="1270"/>
    </location>
</feature>
<name>A0AAV1IIY2_9CHLO</name>
<dbReference type="SUPFAM" id="SSF48371">
    <property type="entry name" value="ARM repeat"/>
    <property type="match status" value="1"/>
</dbReference>
<dbReference type="PROSITE" id="PS51425">
    <property type="entry name" value="SCD"/>
    <property type="match status" value="1"/>
</dbReference>
<feature type="compositionally biased region" description="Acidic residues" evidence="1">
    <location>
        <begin position="29"/>
        <end position="40"/>
    </location>
</feature>